<name>A0A3L8DUV1_OOCBI</name>
<proteinExistence type="predicted"/>
<accession>A0A3L8DUV1</accession>
<evidence type="ECO:0000256" key="1">
    <source>
        <dbReference type="SAM" id="MobiDB-lite"/>
    </source>
</evidence>
<feature type="region of interest" description="Disordered" evidence="1">
    <location>
        <begin position="41"/>
        <end position="83"/>
    </location>
</feature>
<comment type="caution">
    <text evidence="2">The sequence shown here is derived from an EMBL/GenBank/DDBJ whole genome shotgun (WGS) entry which is preliminary data.</text>
</comment>
<protein>
    <submittedName>
        <fullName evidence="2">Uncharacterized protein</fullName>
    </submittedName>
</protein>
<organism evidence="2">
    <name type="scientific">Ooceraea biroi</name>
    <name type="common">Clonal raider ant</name>
    <name type="synonym">Cerapachys biroi</name>
    <dbReference type="NCBI Taxonomy" id="2015173"/>
    <lineage>
        <taxon>Eukaryota</taxon>
        <taxon>Metazoa</taxon>
        <taxon>Ecdysozoa</taxon>
        <taxon>Arthropoda</taxon>
        <taxon>Hexapoda</taxon>
        <taxon>Insecta</taxon>
        <taxon>Pterygota</taxon>
        <taxon>Neoptera</taxon>
        <taxon>Endopterygota</taxon>
        <taxon>Hymenoptera</taxon>
        <taxon>Apocrita</taxon>
        <taxon>Aculeata</taxon>
        <taxon>Formicoidea</taxon>
        <taxon>Formicidae</taxon>
        <taxon>Dorylinae</taxon>
        <taxon>Ooceraea</taxon>
    </lineage>
</organism>
<feature type="compositionally biased region" description="Basic and acidic residues" evidence="1">
    <location>
        <begin position="42"/>
        <end position="53"/>
    </location>
</feature>
<gene>
    <name evidence="2" type="ORF">DMN91_003733</name>
</gene>
<reference evidence="2" key="1">
    <citation type="journal article" date="2018" name="Genome Res.">
        <title>The genomic architecture and molecular evolution of ant odorant receptors.</title>
        <authorList>
            <person name="McKenzie S.K."/>
            <person name="Kronauer D.J.C."/>
        </authorList>
    </citation>
    <scope>NUCLEOTIDE SEQUENCE [LARGE SCALE GENOMIC DNA]</scope>
    <source>
        <strain evidence="2">Clonal line C1</strain>
    </source>
</reference>
<reference evidence="2" key="2">
    <citation type="submission" date="2018-07" db="EMBL/GenBank/DDBJ databases">
        <authorList>
            <person name="Mckenzie S.K."/>
            <person name="Kronauer D.J.C."/>
        </authorList>
    </citation>
    <scope>NUCLEOTIDE SEQUENCE</scope>
    <source>
        <strain evidence="2">Clonal line C1</strain>
    </source>
</reference>
<dbReference type="Proteomes" id="UP000279307">
    <property type="component" value="Chromosome 4"/>
</dbReference>
<dbReference type="AlphaFoldDB" id="A0A3L8DUV1"/>
<evidence type="ECO:0000313" key="2">
    <source>
        <dbReference type="EMBL" id="RLU23528.1"/>
    </source>
</evidence>
<dbReference type="EMBL" id="QOIP01000004">
    <property type="protein sequence ID" value="RLU23528.1"/>
    <property type="molecule type" value="Genomic_DNA"/>
</dbReference>
<sequence length="123" mass="13540">MAVPCTSSLQDYQPWCILVCGIRAASEDFVVCGFTCGRRTKRTAEEHEGERGRSNNGSRGARGKQREIEGPGVGPKGYVGAAPRPEAARHLGHPYIAKYSRIEKGAIVRMYLKPGTLCFWIRS</sequence>